<reference evidence="8" key="1">
    <citation type="submission" date="2022-10" db="EMBL/GenBank/DDBJ databases">
        <title>Luteolibacter sp. GHJ8, whole genome shotgun sequencing project.</title>
        <authorList>
            <person name="Zhao G."/>
            <person name="Shen L."/>
        </authorList>
    </citation>
    <scope>NUCLEOTIDE SEQUENCE</scope>
    <source>
        <strain evidence="8">GHJ8</strain>
    </source>
</reference>
<evidence type="ECO:0000256" key="2">
    <source>
        <dbReference type="ARBA" id="ARBA00009773"/>
    </source>
</evidence>
<comment type="subcellular location">
    <subcellularLocation>
        <location evidence="1">Membrane</location>
        <topology evidence="1">Multi-pass membrane protein</topology>
    </subcellularLocation>
</comment>
<feature type="region of interest" description="Disordered" evidence="6">
    <location>
        <begin position="363"/>
        <end position="391"/>
    </location>
</feature>
<evidence type="ECO:0000256" key="3">
    <source>
        <dbReference type="ARBA" id="ARBA00022692"/>
    </source>
</evidence>
<keyword evidence="9" id="KW-1185">Reference proteome</keyword>
<evidence type="ECO:0000256" key="4">
    <source>
        <dbReference type="ARBA" id="ARBA00022989"/>
    </source>
</evidence>
<evidence type="ECO:0000256" key="6">
    <source>
        <dbReference type="SAM" id="MobiDB-lite"/>
    </source>
</evidence>
<feature type="transmembrane region" description="Helical" evidence="7">
    <location>
        <begin position="12"/>
        <end position="30"/>
    </location>
</feature>
<name>A0ABT3G2D8_9BACT</name>
<keyword evidence="5 7" id="KW-0472">Membrane</keyword>
<dbReference type="RefSeq" id="WP_264513507.1">
    <property type="nucleotide sequence ID" value="NZ_JAPDDR010000005.1"/>
</dbReference>
<evidence type="ECO:0000256" key="7">
    <source>
        <dbReference type="SAM" id="Phobius"/>
    </source>
</evidence>
<organism evidence="8 9">
    <name type="scientific">Luteolibacter rhizosphaerae</name>
    <dbReference type="NCBI Taxonomy" id="2989719"/>
    <lineage>
        <taxon>Bacteria</taxon>
        <taxon>Pseudomonadati</taxon>
        <taxon>Verrucomicrobiota</taxon>
        <taxon>Verrucomicrobiia</taxon>
        <taxon>Verrucomicrobiales</taxon>
        <taxon>Verrucomicrobiaceae</taxon>
        <taxon>Luteolibacter</taxon>
    </lineage>
</organism>
<evidence type="ECO:0000256" key="1">
    <source>
        <dbReference type="ARBA" id="ARBA00004141"/>
    </source>
</evidence>
<comment type="similarity">
    <text evidence="2">Belongs to the autoinducer-2 exporter (AI-2E) (TC 2.A.86) family.</text>
</comment>
<keyword evidence="3 7" id="KW-0812">Transmembrane</keyword>
<sequence length="391" mass="42168">MAEPGTLPKKPRATQMVLLLAALVVVIAGLKAAQSFFVPVLLAFFIATISYPVTSWLMRHKMPPAIAVLLTVLVDFAFLAAVIVLGVTIIGDLQEKWDAEYYDLTRAKVQDASASLASKLEEWGVEDGAEKVQEVTNENLTELRNIKFATILSFSTGVVGRVLTFFATFGVVIVLTIFMLFEAHGFSGRFGAIREARGPNFDRMSSAMLDTQRYLGIKTIISLATGLLAGTLCWVAGLDFFLLWGILAFVMNFIPVVGSAIASIPPILLALIAKDGGPADMVVVAAGYGLINMFLDNFVQPMLLGKRFGLSILVVVVCVFFWGWLWGLIGIVLAVPLTMILKVVLDNSDEFRWVAVAIGQESKRPEGDGDLKNLPVAAETPSGAADVPGRG</sequence>
<protein>
    <submittedName>
        <fullName evidence="8">AI-2E family transporter</fullName>
    </submittedName>
</protein>
<feature type="transmembrane region" description="Helical" evidence="7">
    <location>
        <begin position="214"/>
        <end position="237"/>
    </location>
</feature>
<feature type="transmembrane region" description="Helical" evidence="7">
    <location>
        <begin position="281"/>
        <end position="299"/>
    </location>
</feature>
<dbReference type="InterPro" id="IPR002549">
    <property type="entry name" value="AI-2E-like"/>
</dbReference>
<dbReference type="PANTHER" id="PTHR21716">
    <property type="entry name" value="TRANSMEMBRANE PROTEIN"/>
    <property type="match status" value="1"/>
</dbReference>
<evidence type="ECO:0000256" key="5">
    <source>
        <dbReference type="ARBA" id="ARBA00023136"/>
    </source>
</evidence>
<dbReference type="Proteomes" id="UP001165653">
    <property type="component" value="Unassembled WGS sequence"/>
</dbReference>
<comment type="caution">
    <text evidence="8">The sequence shown here is derived from an EMBL/GenBank/DDBJ whole genome shotgun (WGS) entry which is preliminary data.</text>
</comment>
<proteinExistence type="inferred from homology"/>
<feature type="transmembrane region" description="Helical" evidence="7">
    <location>
        <begin position="243"/>
        <end position="269"/>
    </location>
</feature>
<feature type="transmembrane region" description="Helical" evidence="7">
    <location>
        <begin position="66"/>
        <end position="90"/>
    </location>
</feature>
<dbReference type="PANTHER" id="PTHR21716:SF64">
    <property type="entry name" value="AI-2 TRANSPORT PROTEIN TQSA"/>
    <property type="match status" value="1"/>
</dbReference>
<accession>A0ABT3G2D8</accession>
<gene>
    <name evidence="8" type="ORF">OJ996_10475</name>
</gene>
<feature type="transmembrane region" description="Helical" evidence="7">
    <location>
        <begin position="36"/>
        <end position="54"/>
    </location>
</feature>
<feature type="transmembrane region" description="Helical" evidence="7">
    <location>
        <begin position="311"/>
        <end position="335"/>
    </location>
</feature>
<evidence type="ECO:0000313" key="9">
    <source>
        <dbReference type="Proteomes" id="UP001165653"/>
    </source>
</evidence>
<dbReference type="Pfam" id="PF01594">
    <property type="entry name" value="AI-2E_transport"/>
    <property type="match status" value="1"/>
</dbReference>
<keyword evidence="4 7" id="KW-1133">Transmembrane helix</keyword>
<evidence type="ECO:0000313" key="8">
    <source>
        <dbReference type="EMBL" id="MCW1914002.1"/>
    </source>
</evidence>
<feature type="transmembrane region" description="Helical" evidence="7">
    <location>
        <begin position="162"/>
        <end position="181"/>
    </location>
</feature>
<dbReference type="EMBL" id="JAPDDR010000005">
    <property type="protein sequence ID" value="MCW1914002.1"/>
    <property type="molecule type" value="Genomic_DNA"/>
</dbReference>